<comment type="catalytic activity">
    <reaction evidence="6">
        <text>L-threonyl-[protein] + ATP = 3-O-(5'-adenylyl)-L-threonyl-[protein] + diphosphate</text>
        <dbReference type="Rhea" id="RHEA:54292"/>
        <dbReference type="Rhea" id="RHEA-COMP:11060"/>
        <dbReference type="Rhea" id="RHEA-COMP:13847"/>
        <dbReference type="ChEBI" id="CHEBI:30013"/>
        <dbReference type="ChEBI" id="CHEBI:30616"/>
        <dbReference type="ChEBI" id="CHEBI:33019"/>
        <dbReference type="ChEBI" id="CHEBI:138113"/>
        <dbReference type="EC" id="2.7.7.108"/>
    </reaction>
</comment>
<dbReference type="EC" id="2.7.7.108" evidence="5"/>
<dbReference type="RefSeq" id="WP_214375309.1">
    <property type="nucleotide sequence ID" value="NZ_JAFEJU010000001.1"/>
</dbReference>
<evidence type="ECO:0000256" key="7">
    <source>
        <dbReference type="ARBA" id="ARBA00048696"/>
    </source>
</evidence>
<sequence length="248" mass="28545">MIGLPDAPDPYLIPGTDVLRNLVGATTAKDLEAAENDFVSVRALELRTNQPEAQGTLKQLQWIHYQLFQDVYDWAGQIRTVDIAKGTGQVFQPLAVFDMGVQYSERVLRGDHLLRGMDRVTFINRLSANYDNFNILHPFREGNGRTQRIFWDLIARDAGWRLDWSRITKQENDRASQIARDSADESALISMFSKIVCTPDEYESRSSDNITTHLQDIGYVTIPNIYRKLTESEINEELKRDVYRRMTN</sequence>
<comment type="caution">
    <text evidence="9">The sequence shown here is derived from an EMBL/GenBank/DDBJ whole genome shotgun (WGS) entry which is preliminary data.</text>
</comment>
<evidence type="ECO:0000259" key="8">
    <source>
        <dbReference type="PROSITE" id="PS51459"/>
    </source>
</evidence>
<feature type="domain" description="Fido" evidence="8">
    <location>
        <begin position="55"/>
        <end position="194"/>
    </location>
</feature>
<keyword evidence="4" id="KW-0067">ATP-binding</keyword>
<gene>
    <name evidence="9" type="ORF">JS530_00335</name>
</gene>
<dbReference type="PROSITE" id="PS51459">
    <property type="entry name" value="FIDO"/>
    <property type="match status" value="1"/>
</dbReference>
<accession>A0ABS5UU35</accession>
<comment type="catalytic activity">
    <reaction evidence="7">
        <text>L-tyrosyl-[protein] + ATP = O-(5'-adenylyl)-L-tyrosyl-[protein] + diphosphate</text>
        <dbReference type="Rhea" id="RHEA:54288"/>
        <dbReference type="Rhea" id="RHEA-COMP:10136"/>
        <dbReference type="Rhea" id="RHEA-COMP:13846"/>
        <dbReference type="ChEBI" id="CHEBI:30616"/>
        <dbReference type="ChEBI" id="CHEBI:33019"/>
        <dbReference type="ChEBI" id="CHEBI:46858"/>
        <dbReference type="ChEBI" id="CHEBI:83624"/>
        <dbReference type="EC" id="2.7.7.108"/>
    </reaction>
</comment>
<dbReference type="InterPro" id="IPR036597">
    <property type="entry name" value="Fido-like_dom_sf"/>
</dbReference>
<evidence type="ECO:0000256" key="1">
    <source>
        <dbReference type="ARBA" id="ARBA00022679"/>
    </source>
</evidence>
<dbReference type="PANTHER" id="PTHR39560:SF1">
    <property type="entry name" value="PROTEIN ADENYLYLTRANSFERASE FIC-RELATED"/>
    <property type="match status" value="1"/>
</dbReference>
<evidence type="ECO:0000256" key="6">
    <source>
        <dbReference type="ARBA" id="ARBA00047939"/>
    </source>
</evidence>
<dbReference type="SUPFAM" id="SSF140931">
    <property type="entry name" value="Fic-like"/>
    <property type="match status" value="1"/>
</dbReference>
<evidence type="ECO:0000256" key="5">
    <source>
        <dbReference type="ARBA" id="ARBA00034531"/>
    </source>
</evidence>
<proteinExistence type="predicted"/>
<evidence type="ECO:0000256" key="2">
    <source>
        <dbReference type="ARBA" id="ARBA00022695"/>
    </source>
</evidence>
<evidence type="ECO:0000256" key="3">
    <source>
        <dbReference type="ARBA" id="ARBA00022741"/>
    </source>
</evidence>
<keyword evidence="10" id="KW-1185">Reference proteome</keyword>
<keyword evidence="3" id="KW-0547">Nucleotide-binding</keyword>
<dbReference type="Pfam" id="PF02661">
    <property type="entry name" value="Fic"/>
    <property type="match status" value="1"/>
</dbReference>
<organism evidence="9 10">
    <name type="scientific">Bifidobacterium colobi</name>
    <dbReference type="NCBI Taxonomy" id="2809026"/>
    <lineage>
        <taxon>Bacteria</taxon>
        <taxon>Bacillati</taxon>
        <taxon>Actinomycetota</taxon>
        <taxon>Actinomycetes</taxon>
        <taxon>Bifidobacteriales</taxon>
        <taxon>Bifidobacteriaceae</taxon>
        <taxon>Bifidobacterium</taxon>
    </lineage>
</organism>
<keyword evidence="1" id="KW-0808">Transferase</keyword>
<dbReference type="InterPro" id="IPR003812">
    <property type="entry name" value="Fido"/>
</dbReference>
<keyword evidence="2" id="KW-0548">Nucleotidyltransferase</keyword>
<reference evidence="9 10" key="1">
    <citation type="journal article" date="2021" name="Environ. Microbiol.">
        <title>Genetic insights into the dark matter of the mammalian gut microbiota through targeted genome reconstruction.</title>
        <authorList>
            <person name="Lugli G.A."/>
            <person name="Alessandri G."/>
            <person name="Milani C."/>
            <person name="Viappiani A."/>
            <person name="Fontana F."/>
            <person name="Tarracchini C."/>
            <person name="Mancabelli L."/>
            <person name="Argentini C."/>
            <person name="Ruiz L."/>
            <person name="Margolles A."/>
            <person name="van Sinderen D."/>
            <person name="Turroni F."/>
            <person name="Ventura M."/>
        </authorList>
    </citation>
    <scope>NUCLEOTIDE SEQUENCE [LARGE SCALE GENOMIC DNA]</scope>
    <source>
        <strain evidence="9 10">LC6</strain>
    </source>
</reference>
<dbReference type="Proteomes" id="UP000711736">
    <property type="component" value="Unassembled WGS sequence"/>
</dbReference>
<protein>
    <recommendedName>
        <fullName evidence="5">protein adenylyltransferase</fullName>
        <ecNumber evidence="5">2.7.7.108</ecNumber>
    </recommendedName>
</protein>
<dbReference type="PANTHER" id="PTHR39560">
    <property type="entry name" value="PROTEIN ADENYLYLTRANSFERASE FIC-RELATED"/>
    <property type="match status" value="1"/>
</dbReference>
<dbReference type="EMBL" id="JAFEJU010000001">
    <property type="protein sequence ID" value="MBT1173983.1"/>
    <property type="molecule type" value="Genomic_DNA"/>
</dbReference>
<name>A0ABS5UU35_9BIFI</name>
<dbReference type="Gene3D" id="1.10.3290.10">
    <property type="entry name" value="Fido-like domain"/>
    <property type="match status" value="1"/>
</dbReference>
<evidence type="ECO:0000313" key="10">
    <source>
        <dbReference type="Proteomes" id="UP000711736"/>
    </source>
</evidence>
<evidence type="ECO:0000256" key="4">
    <source>
        <dbReference type="ARBA" id="ARBA00022840"/>
    </source>
</evidence>
<evidence type="ECO:0000313" key="9">
    <source>
        <dbReference type="EMBL" id="MBT1173983.1"/>
    </source>
</evidence>